<dbReference type="PRINTS" id="PR00081">
    <property type="entry name" value="GDHRDH"/>
</dbReference>
<proteinExistence type="inferred from homology"/>
<evidence type="ECO:0000256" key="1">
    <source>
        <dbReference type="ARBA" id="ARBA00006484"/>
    </source>
</evidence>
<dbReference type="InterPro" id="IPR036291">
    <property type="entry name" value="NAD(P)-bd_dom_sf"/>
</dbReference>
<dbReference type="Pfam" id="PF13561">
    <property type="entry name" value="adh_short_C2"/>
    <property type="match status" value="1"/>
</dbReference>
<dbReference type="PANTHER" id="PTHR43477">
    <property type="entry name" value="DIHYDROANTICAPSIN 7-DEHYDROGENASE"/>
    <property type="match status" value="1"/>
</dbReference>
<dbReference type="InterPro" id="IPR020904">
    <property type="entry name" value="Sc_DH/Rdtase_CS"/>
</dbReference>
<dbReference type="Gene3D" id="3.40.50.720">
    <property type="entry name" value="NAD(P)-binding Rossmann-like Domain"/>
    <property type="match status" value="1"/>
</dbReference>
<protein>
    <submittedName>
        <fullName evidence="3">(R)-2-Hydroxypropyl-CoM dehydrogenase</fullName>
    </submittedName>
</protein>
<dbReference type="NCBIfam" id="NF005559">
    <property type="entry name" value="PRK07231.1"/>
    <property type="match status" value="1"/>
</dbReference>
<dbReference type="SUPFAM" id="SSF51735">
    <property type="entry name" value="NAD(P)-binding Rossmann-fold domains"/>
    <property type="match status" value="1"/>
</dbReference>
<dbReference type="PRINTS" id="PR00080">
    <property type="entry name" value="SDRFAMILY"/>
</dbReference>
<dbReference type="CDD" id="cd05233">
    <property type="entry name" value="SDR_c"/>
    <property type="match status" value="1"/>
</dbReference>
<evidence type="ECO:0000313" key="3">
    <source>
        <dbReference type="EMBL" id="BBD49892.1"/>
    </source>
</evidence>
<comment type="similarity">
    <text evidence="1">Belongs to the short-chain dehydrogenases/reductases (SDR) family.</text>
</comment>
<dbReference type="InterPro" id="IPR051122">
    <property type="entry name" value="SDR_DHRS6-like"/>
</dbReference>
<sequence length="250" mass="26633">MTRVVLVTGAASGNGKAIASRFLRDGERVVAIDLSMESLDQTMEDSWEQFADSVLCVAANVSSEEDTQKYVDAALNKWGRIDVLVNNAGITGNQSAMELHITPAEEFDKVMAVNVRGIFLGCKAVLPHMLERNSGHIVNIASVAGIVAFPKRAAYSISKGAVTQLTKSVAADYAAAGIRCNAVCPGLIDTPLIRWRLEKPDLREELLARIPQKDVGSVDDVAGTVAFLAGPDASYFNGSCVVMDGAYTAI</sequence>
<dbReference type="AlphaFoldDB" id="A0A3G9E9B8"/>
<dbReference type="InterPro" id="IPR002347">
    <property type="entry name" value="SDR_fam"/>
</dbReference>
<dbReference type="GO" id="GO:0016491">
    <property type="term" value="F:oxidoreductase activity"/>
    <property type="evidence" value="ECO:0007669"/>
    <property type="project" value="UniProtKB-KW"/>
</dbReference>
<dbReference type="FunFam" id="3.40.50.720:FF:000084">
    <property type="entry name" value="Short-chain dehydrogenase reductase"/>
    <property type="match status" value="1"/>
</dbReference>
<reference evidence="3" key="1">
    <citation type="journal article" date="2019" name="Microbes Environ.">
        <title>Genetic and Physiological Characteristics of a Novel Marine Propylene-Assimilating Halieaceae Bacterium Isolated from Seawater and the Diversity of Its Alkene and Epoxide Metabolism Genes.</title>
        <authorList>
            <person name="Suzuki T."/>
            <person name="Yazawa T."/>
            <person name="Morishita N."/>
            <person name="Maruyama A."/>
            <person name="Fuse H."/>
        </authorList>
    </citation>
    <scope>NUCLEOTIDE SEQUENCE</scope>
    <source>
        <strain evidence="3">PE-TB08W</strain>
    </source>
</reference>
<dbReference type="PANTHER" id="PTHR43477:SF1">
    <property type="entry name" value="DIHYDROANTICAPSIN 7-DEHYDROGENASE"/>
    <property type="match status" value="1"/>
</dbReference>
<evidence type="ECO:0000256" key="2">
    <source>
        <dbReference type="ARBA" id="ARBA00023002"/>
    </source>
</evidence>
<gene>
    <name evidence="3" type="primary">R-HPCDH</name>
</gene>
<accession>A0A3G9E9B8</accession>
<organism evidence="3">
    <name type="scientific">Alteromonadaceae bacterium PE-TB08W</name>
    <dbReference type="NCBI Taxonomy" id="1199097"/>
    <lineage>
        <taxon>Bacteria</taxon>
        <taxon>Pseudomonadati</taxon>
        <taxon>Pseudomonadota</taxon>
        <taxon>Gammaproteobacteria</taxon>
        <taxon>Alteromonadales</taxon>
        <taxon>Alteromonadaceae</taxon>
    </lineage>
</organism>
<keyword evidence="2" id="KW-0560">Oxidoreductase</keyword>
<dbReference type="EMBL" id="AB728560">
    <property type="protein sequence ID" value="BBD49892.1"/>
    <property type="molecule type" value="Genomic_DNA"/>
</dbReference>
<name>A0A3G9E9B8_9ALTE</name>
<dbReference type="PROSITE" id="PS00061">
    <property type="entry name" value="ADH_SHORT"/>
    <property type="match status" value="1"/>
</dbReference>